<accession>A0A642B2D7</accession>
<name>A0A642B2D7_BACOV</name>
<feature type="signal peptide" evidence="1">
    <location>
        <begin position="1"/>
        <end position="19"/>
    </location>
</feature>
<dbReference type="Pfam" id="PF13715">
    <property type="entry name" value="CarbopepD_reg_2"/>
    <property type="match status" value="1"/>
</dbReference>
<dbReference type="EMBL" id="VWFV01000216">
    <property type="protein sequence ID" value="KAA4603636.1"/>
    <property type="molecule type" value="Genomic_DNA"/>
</dbReference>
<reference evidence="2" key="1">
    <citation type="journal article" date="2019" name="Nat. Med.">
        <title>A library of human gut bacterial isolates paired with longitudinal multiomics data enables mechanistic microbiome research.</title>
        <authorList>
            <person name="Poyet M."/>
            <person name="Groussin M."/>
            <person name="Gibbons S.M."/>
            <person name="Avila-Pacheco J."/>
            <person name="Jiang X."/>
            <person name="Kearney S.M."/>
            <person name="Perrotta A.R."/>
            <person name="Berdy B."/>
            <person name="Zhao S."/>
            <person name="Lieberman T.D."/>
            <person name="Swanson P.K."/>
            <person name="Smith M."/>
            <person name="Roesemann S."/>
            <person name="Alexander J.E."/>
            <person name="Rich S.A."/>
            <person name="Livny J."/>
            <person name="Vlamakis H."/>
            <person name="Clish C."/>
            <person name="Bullock K."/>
            <person name="Deik A."/>
            <person name="Scott J."/>
            <person name="Pierce K.A."/>
            <person name="Xavier R.J."/>
            <person name="Alm E.J."/>
        </authorList>
    </citation>
    <scope>NUCLEOTIDE SEQUENCE</scope>
    <source>
        <strain evidence="2">BIOML-A21</strain>
    </source>
</reference>
<keyword evidence="1" id="KW-0732">Signal</keyword>
<dbReference type="SUPFAM" id="SSF49464">
    <property type="entry name" value="Carboxypeptidase regulatory domain-like"/>
    <property type="match status" value="1"/>
</dbReference>
<dbReference type="InterPro" id="IPR008969">
    <property type="entry name" value="CarboxyPept-like_regulatory"/>
</dbReference>
<comment type="caution">
    <text evidence="2">The sequence shown here is derived from an EMBL/GenBank/DDBJ whole genome shotgun (WGS) entry which is preliminary data.</text>
</comment>
<feature type="non-terminal residue" evidence="2">
    <location>
        <position position="77"/>
    </location>
</feature>
<evidence type="ECO:0000256" key="1">
    <source>
        <dbReference type="SAM" id="SignalP"/>
    </source>
</evidence>
<evidence type="ECO:0008006" key="3">
    <source>
        <dbReference type="Google" id="ProtNLM"/>
    </source>
</evidence>
<sequence length="77" mass="8183">MKRSILVLFWVFMSATMFAQGGIDVAGIVLDEQGQELIGVSVQIKGKQGVGVVTDFDGRFKITGVPAGSTLVFSYIG</sequence>
<dbReference type="AlphaFoldDB" id="A0A642B2D7"/>
<proteinExistence type="predicted"/>
<protein>
    <recommendedName>
        <fullName evidence="3">SusC/RagA family TonB-linked outer membrane protein</fullName>
    </recommendedName>
</protein>
<gene>
    <name evidence="2" type="ORF">F3C24_27935</name>
</gene>
<evidence type="ECO:0000313" key="2">
    <source>
        <dbReference type="EMBL" id="KAA4603636.1"/>
    </source>
</evidence>
<organism evidence="2">
    <name type="scientific">Bacteroides ovatus</name>
    <dbReference type="NCBI Taxonomy" id="28116"/>
    <lineage>
        <taxon>Bacteria</taxon>
        <taxon>Pseudomonadati</taxon>
        <taxon>Bacteroidota</taxon>
        <taxon>Bacteroidia</taxon>
        <taxon>Bacteroidales</taxon>
        <taxon>Bacteroidaceae</taxon>
        <taxon>Bacteroides</taxon>
    </lineage>
</organism>
<dbReference type="Gene3D" id="2.60.40.1120">
    <property type="entry name" value="Carboxypeptidase-like, regulatory domain"/>
    <property type="match status" value="1"/>
</dbReference>
<feature type="chain" id="PRO_5024945286" description="SusC/RagA family TonB-linked outer membrane protein" evidence="1">
    <location>
        <begin position="20"/>
        <end position="77"/>
    </location>
</feature>